<dbReference type="InterPro" id="IPR006145">
    <property type="entry name" value="PsdUridine_synth_RsuA/RluA"/>
</dbReference>
<gene>
    <name evidence="3" type="ORF">PGLA1383_LOCUS30334</name>
</gene>
<evidence type="ECO:0008006" key="5">
    <source>
        <dbReference type="Google" id="ProtNLM"/>
    </source>
</evidence>
<dbReference type="GO" id="GO:0005759">
    <property type="term" value="C:mitochondrial matrix"/>
    <property type="evidence" value="ECO:0007669"/>
    <property type="project" value="TreeGrafter"/>
</dbReference>
<reference evidence="3" key="1">
    <citation type="submission" date="2021-02" db="EMBL/GenBank/DDBJ databases">
        <authorList>
            <person name="Dougan E. K."/>
            <person name="Rhodes N."/>
            <person name="Thang M."/>
            <person name="Chan C."/>
        </authorList>
    </citation>
    <scope>NUCLEOTIDE SEQUENCE</scope>
</reference>
<comment type="caution">
    <text evidence="3">The sequence shown here is derived from an EMBL/GenBank/DDBJ whole genome shotgun (WGS) entry which is preliminary data.</text>
</comment>
<keyword evidence="4" id="KW-1185">Reference proteome</keyword>
<dbReference type="GO" id="GO:0044528">
    <property type="term" value="P:regulation of mitochondrial mRNA stability"/>
    <property type="evidence" value="ECO:0007669"/>
    <property type="project" value="TreeGrafter"/>
</dbReference>
<organism evidence="3 4">
    <name type="scientific">Polarella glacialis</name>
    <name type="common">Dinoflagellate</name>
    <dbReference type="NCBI Taxonomy" id="89957"/>
    <lineage>
        <taxon>Eukaryota</taxon>
        <taxon>Sar</taxon>
        <taxon>Alveolata</taxon>
        <taxon>Dinophyceae</taxon>
        <taxon>Suessiales</taxon>
        <taxon>Suessiaceae</taxon>
        <taxon>Polarella</taxon>
    </lineage>
</organism>
<dbReference type="GO" id="GO:0009982">
    <property type="term" value="F:pseudouridine synthase activity"/>
    <property type="evidence" value="ECO:0007669"/>
    <property type="project" value="InterPro"/>
</dbReference>
<feature type="domain" description="RNA-editing substrate-binding complex 6 protein" evidence="2">
    <location>
        <begin position="100"/>
        <end position="332"/>
    </location>
</feature>
<dbReference type="OrthoDB" id="424794at2759"/>
<dbReference type="Pfam" id="PF26188">
    <property type="entry name" value="RESC6"/>
    <property type="match status" value="1"/>
</dbReference>
<dbReference type="Gene3D" id="3.30.2350.10">
    <property type="entry name" value="Pseudouridine synthase"/>
    <property type="match status" value="1"/>
</dbReference>
<dbReference type="InterPro" id="IPR050870">
    <property type="entry name" value="FAST_kinase"/>
</dbReference>
<dbReference type="Pfam" id="PF00849">
    <property type="entry name" value="PseudoU_synth_2"/>
    <property type="match status" value="1"/>
</dbReference>
<proteinExistence type="predicted"/>
<dbReference type="CDD" id="cd02869">
    <property type="entry name" value="PseudoU_synth_RluA_like"/>
    <property type="match status" value="1"/>
</dbReference>
<evidence type="ECO:0000259" key="2">
    <source>
        <dbReference type="Pfam" id="PF26188"/>
    </source>
</evidence>
<dbReference type="GO" id="GO:0003723">
    <property type="term" value="F:RNA binding"/>
    <property type="evidence" value="ECO:0007669"/>
    <property type="project" value="InterPro"/>
</dbReference>
<dbReference type="InterPro" id="IPR020103">
    <property type="entry name" value="PsdUridine_synth_cat_dom_sf"/>
</dbReference>
<dbReference type="PANTHER" id="PTHR21228:SF40">
    <property type="entry name" value="LD45607P"/>
    <property type="match status" value="1"/>
</dbReference>
<dbReference type="InterPro" id="IPR058917">
    <property type="entry name" value="RESC6_dom"/>
</dbReference>
<dbReference type="Proteomes" id="UP000654075">
    <property type="component" value="Unassembled WGS sequence"/>
</dbReference>
<evidence type="ECO:0000259" key="1">
    <source>
        <dbReference type="Pfam" id="PF00849"/>
    </source>
</evidence>
<feature type="domain" description="Pseudouridine synthase RsuA/RluA-like" evidence="1">
    <location>
        <begin position="618"/>
        <end position="786"/>
    </location>
</feature>
<dbReference type="GO" id="GO:0035770">
    <property type="term" value="C:ribonucleoprotein granule"/>
    <property type="evidence" value="ECO:0007669"/>
    <property type="project" value="TreeGrafter"/>
</dbReference>
<dbReference type="PANTHER" id="PTHR21228">
    <property type="entry name" value="FAST LEU-RICH DOMAIN-CONTAINING"/>
    <property type="match status" value="1"/>
</dbReference>
<dbReference type="GO" id="GO:0000963">
    <property type="term" value="P:mitochondrial RNA processing"/>
    <property type="evidence" value="ECO:0007669"/>
    <property type="project" value="TreeGrafter"/>
</dbReference>
<evidence type="ECO:0000313" key="4">
    <source>
        <dbReference type="Proteomes" id="UP000654075"/>
    </source>
</evidence>
<dbReference type="GO" id="GO:0001522">
    <property type="term" value="P:pseudouridine synthesis"/>
    <property type="evidence" value="ECO:0007669"/>
    <property type="project" value="InterPro"/>
</dbReference>
<name>A0A813FDJ5_POLGL</name>
<protein>
    <recommendedName>
        <fullName evidence="5">Pseudouridine synthase RsuA/RluA-like domain-containing protein</fullName>
    </recommendedName>
</protein>
<accession>A0A813FDJ5</accession>
<dbReference type="EMBL" id="CAJNNV010025129">
    <property type="protein sequence ID" value="CAE8612540.1"/>
    <property type="molecule type" value="Genomic_DNA"/>
</dbReference>
<dbReference type="AlphaFoldDB" id="A0A813FDJ5"/>
<dbReference type="OMA" id="HYRRNSA"/>
<evidence type="ECO:0000313" key="3">
    <source>
        <dbReference type="EMBL" id="CAE8612540.1"/>
    </source>
</evidence>
<dbReference type="SUPFAM" id="SSF55120">
    <property type="entry name" value="Pseudouridine synthase"/>
    <property type="match status" value="1"/>
</dbReference>
<sequence>MEDACRDGFDSQDAAVGLRRLKQLKKSLNPRIFPRVLSMLSSLVSGVELDAAVLSDAMVAAANASPGNGSPRSRELQVFASALDDMYRRKADERPGPAELAKIAWSLVHLGDRGSASLRRLAHEALVLLEAFQPMDLSKLAWAMATAGVRDAVLFNSIAAAAVKKQQGLDPERGLANLAWSFAKLQVQHPELFGAIGQQALRKVASFKANELASLVWSFATLSVKDCDLMQAAVRQALPGLQAFKPRELANLVWSFATLEALDQELLQAVACESKRRLRNFEPQNLANLAWAFAKLQAKDRDFISALAQEAASRAKDFKPQELSSLVWALGASSTREAIPELRHFGREARSRLQDFAPQGLSNMVWAFATLAEQDLEFFAAVGQESAHRACDFRSQDLANHAWAFATLAVADAQLFDALAERALENEGAQLRDARPSQLSSLAWAFATLGHFDEGSKGQALLKAAASQAQTTLRDFSPQGLANLTWALATANVSSDGLFQATGDMMLPSLEGVVGDFGRWSEKDLSLLAMDVVSVLWAFSNSGFVHGAFSAGARPALARIGHELDARTSSSASGVGGATQVTEGSLLNVPTSLNGGDGSASEKPFVVLDAGDRCVLFKPPGWQVDTEGDEELRIAPGWSERDMLSSFLQALLPERKYPIVRNAEAHFGFLHRLDVPSSGLILAAKTYEAYYDLQGQLNSGEMMRDYVVLLRGWMSPARSEVMAPVQYDRQSAWAGNSNVVSQGGKPAATYTKVLAQVVGEKSASSYSLVAIRIGSGRRHQIRTHAAFIGHPTVCDQRYTSAETFESDSSWCQRNFLHRYHLGFQDRQGEMQDALLPLPPDLVRALEVLAFARTSCGSADAVKAWAEGQTVSWDTSKAQT</sequence>